<protein>
    <recommendedName>
        <fullName evidence="2">F-box domain-containing protein</fullName>
    </recommendedName>
</protein>
<dbReference type="SUPFAM" id="SSF81383">
    <property type="entry name" value="F-box domain"/>
    <property type="match status" value="1"/>
</dbReference>
<feature type="domain" description="F-box" evidence="2">
    <location>
        <begin position="101"/>
        <end position="144"/>
    </location>
</feature>
<dbReference type="Gene3D" id="3.80.10.10">
    <property type="entry name" value="Ribonuclease Inhibitor"/>
    <property type="match status" value="1"/>
</dbReference>
<dbReference type="STRING" id="981085.W9QKN0"/>
<dbReference type="eggNOG" id="KOG4341">
    <property type="taxonomic scope" value="Eukaryota"/>
</dbReference>
<dbReference type="PANTHER" id="PTHR16134:SF73">
    <property type="entry name" value="F-BOX DOMAIN-CONTAINING PROTEIN"/>
    <property type="match status" value="1"/>
</dbReference>
<organism evidence="3 4">
    <name type="scientific">Morus notabilis</name>
    <dbReference type="NCBI Taxonomy" id="981085"/>
    <lineage>
        <taxon>Eukaryota</taxon>
        <taxon>Viridiplantae</taxon>
        <taxon>Streptophyta</taxon>
        <taxon>Embryophyta</taxon>
        <taxon>Tracheophyta</taxon>
        <taxon>Spermatophyta</taxon>
        <taxon>Magnoliopsida</taxon>
        <taxon>eudicotyledons</taxon>
        <taxon>Gunneridae</taxon>
        <taxon>Pentapetalae</taxon>
        <taxon>rosids</taxon>
        <taxon>fabids</taxon>
        <taxon>Rosales</taxon>
        <taxon>Moraceae</taxon>
        <taxon>Moreae</taxon>
        <taxon>Morus</taxon>
    </lineage>
</organism>
<feature type="region of interest" description="Disordered" evidence="1">
    <location>
        <begin position="1"/>
        <end position="32"/>
    </location>
</feature>
<dbReference type="EMBL" id="KE343721">
    <property type="protein sequence ID" value="EXB39384.1"/>
    <property type="molecule type" value="Genomic_DNA"/>
</dbReference>
<proteinExistence type="predicted"/>
<dbReference type="Proteomes" id="UP000030645">
    <property type="component" value="Unassembled WGS sequence"/>
</dbReference>
<accession>W9QKN0</accession>
<dbReference type="InterPro" id="IPR032675">
    <property type="entry name" value="LRR_dom_sf"/>
</dbReference>
<keyword evidence="4" id="KW-1185">Reference proteome</keyword>
<reference evidence="4" key="1">
    <citation type="submission" date="2013-01" db="EMBL/GenBank/DDBJ databases">
        <title>Draft Genome Sequence of a Mulberry Tree, Morus notabilis C.K. Schneid.</title>
        <authorList>
            <person name="He N."/>
            <person name="Zhao S."/>
        </authorList>
    </citation>
    <scope>NUCLEOTIDE SEQUENCE</scope>
</reference>
<dbReference type="Pfam" id="PF12937">
    <property type="entry name" value="F-box-like"/>
    <property type="match status" value="1"/>
</dbReference>
<dbReference type="GO" id="GO:0019005">
    <property type="term" value="C:SCF ubiquitin ligase complex"/>
    <property type="evidence" value="ECO:0007669"/>
    <property type="project" value="TreeGrafter"/>
</dbReference>
<dbReference type="PANTHER" id="PTHR16134">
    <property type="entry name" value="F-BOX/TPR REPEAT PROTEIN POF3"/>
    <property type="match status" value="1"/>
</dbReference>
<evidence type="ECO:0000313" key="3">
    <source>
        <dbReference type="EMBL" id="EXB39384.1"/>
    </source>
</evidence>
<dbReference type="InterPro" id="IPR036047">
    <property type="entry name" value="F-box-like_dom_sf"/>
</dbReference>
<dbReference type="GO" id="GO:0031146">
    <property type="term" value="P:SCF-dependent proteasomal ubiquitin-dependent protein catabolic process"/>
    <property type="evidence" value="ECO:0007669"/>
    <property type="project" value="TreeGrafter"/>
</dbReference>
<gene>
    <name evidence="3" type="ORF">L484_025080</name>
</gene>
<dbReference type="InterPro" id="IPR001810">
    <property type="entry name" value="F-box_dom"/>
</dbReference>
<sequence>MDALLHSPSSMAKRPCPSQNPRIPNPNHSDTDHLLHSLLRHSDSSPLSVDLSFDRLLDSSASDSDQTLLIDRALKLGSALLEAAKRSARKRASKHNSLAWVLPPDLTIKVFSMLDTQSLCYAAATCSMFNKCAMDPSCYSNIDLTTVVPKVNNAVVSTMIHRAGRALQALLRRLHLYNIERMDNSSLCGALSACPSLLDLEIVGLHVELRQTLVSVSAKCHLIERLFFESSKTGRDDSLKSQTCLDLVNNCPNLTSLALRGFKLHDYKVRILVKGFRKLKYVDFSTSYSISGTFIRNLGNSMGGNLLEVLILRDCMHLKEVEVSRLLKAIISGDFQFLKHLDISNREGLASESDWYDRCYNSSAIPIKQLLEERPDICFLAEFPSEGSYIEIDQMFDSEINSDISLPSQMSSHTSDGSMFLSFSESSYNSDHGSGNEDGRDAGYVIYEESSDEVDFLAV</sequence>
<dbReference type="SUPFAM" id="SSF52047">
    <property type="entry name" value="RNI-like"/>
    <property type="match status" value="1"/>
</dbReference>
<evidence type="ECO:0000256" key="1">
    <source>
        <dbReference type="SAM" id="MobiDB-lite"/>
    </source>
</evidence>
<evidence type="ECO:0000313" key="4">
    <source>
        <dbReference type="Proteomes" id="UP000030645"/>
    </source>
</evidence>
<dbReference type="AlphaFoldDB" id="W9QKN0"/>
<evidence type="ECO:0000259" key="2">
    <source>
        <dbReference type="Pfam" id="PF12937"/>
    </source>
</evidence>
<name>W9QKN0_9ROSA</name>